<keyword evidence="1" id="KW-1133">Transmembrane helix</keyword>
<keyword evidence="1" id="KW-0472">Membrane</keyword>
<accession>A0ABW1SEC0</accession>
<dbReference type="Proteomes" id="UP001596303">
    <property type="component" value="Unassembled WGS sequence"/>
</dbReference>
<protein>
    <submittedName>
        <fullName evidence="2">DUF2842 domain-containing protein</fullName>
    </submittedName>
</protein>
<keyword evidence="3" id="KW-1185">Reference proteome</keyword>
<evidence type="ECO:0000313" key="3">
    <source>
        <dbReference type="Proteomes" id="UP001596303"/>
    </source>
</evidence>
<keyword evidence="1" id="KW-0812">Transmembrane</keyword>
<dbReference type="RefSeq" id="WP_377381441.1">
    <property type="nucleotide sequence ID" value="NZ_JBHSSW010000066.1"/>
</dbReference>
<evidence type="ECO:0000313" key="2">
    <source>
        <dbReference type="EMBL" id="MFC6199871.1"/>
    </source>
</evidence>
<sequence>MRKFLAMLAVCIIIAVYAAIAATIGGKLVGLPRWLQIVYYAIAGVLWVLPLKPLMSWMNKAPQKDSPTD</sequence>
<dbReference type="EMBL" id="JBHSSW010000066">
    <property type="protein sequence ID" value="MFC6199871.1"/>
    <property type="molecule type" value="Genomic_DNA"/>
</dbReference>
<comment type="caution">
    <text evidence="2">The sequence shown here is derived from an EMBL/GenBank/DDBJ whole genome shotgun (WGS) entry which is preliminary data.</text>
</comment>
<dbReference type="InterPro" id="IPR021265">
    <property type="entry name" value="DUF2842"/>
</dbReference>
<feature type="transmembrane region" description="Helical" evidence="1">
    <location>
        <begin position="37"/>
        <end position="55"/>
    </location>
</feature>
<reference evidence="3" key="1">
    <citation type="journal article" date="2019" name="Int. J. Syst. Evol. Microbiol.">
        <title>The Global Catalogue of Microorganisms (GCM) 10K type strain sequencing project: providing services to taxonomists for standard genome sequencing and annotation.</title>
        <authorList>
            <consortium name="The Broad Institute Genomics Platform"/>
            <consortium name="The Broad Institute Genome Sequencing Center for Infectious Disease"/>
            <person name="Wu L."/>
            <person name="Ma J."/>
        </authorList>
    </citation>
    <scope>NUCLEOTIDE SEQUENCE [LARGE SCALE GENOMIC DNA]</scope>
    <source>
        <strain evidence="3">CGMCC-1.15741</strain>
    </source>
</reference>
<name>A0ABW1SEC0_9PROT</name>
<evidence type="ECO:0000256" key="1">
    <source>
        <dbReference type="SAM" id="Phobius"/>
    </source>
</evidence>
<organism evidence="2 3">
    <name type="scientific">Ponticaulis profundi</name>
    <dbReference type="NCBI Taxonomy" id="2665222"/>
    <lineage>
        <taxon>Bacteria</taxon>
        <taxon>Pseudomonadati</taxon>
        <taxon>Pseudomonadota</taxon>
        <taxon>Alphaproteobacteria</taxon>
        <taxon>Hyphomonadales</taxon>
        <taxon>Hyphomonadaceae</taxon>
        <taxon>Ponticaulis</taxon>
    </lineage>
</organism>
<gene>
    <name evidence="2" type="ORF">ACFQDM_17480</name>
</gene>
<dbReference type="Pfam" id="PF11003">
    <property type="entry name" value="DUF2842"/>
    <property type="match status" value="1"/>
</dbReference>
<proteinExistence type="predicted"/>